<dbReference type="InterPro" id="IPR031309">
    <property type="entry name" value="Ribosomal_uL5_C"/>
</dbReference>
<dbReference type="HAMAP" id="MF_01333_B">
    <property type="entry name" value="Ribosomal_uL5_B"/>
    <property type="match status" value="1"/>
</dbReference>
<evidence type="ECO:0000256" key="7">
    <source>
        <dbReference type="SAM" id="MobiDB-lite"/>
    </source>
</evidence>
<evidence type="ECO:0000256" key="4">
    <source>
        <dbReference type="ARBA" id="ARBA00035245"/>
    </source>
</evidence>
<comment type="function">
    <text evidence="5">This is 1 of the proteins that bind and probably mediate the attachment of the 5S RNA into the large ribosomal subunit, where it forms part of the central protuberance. In the 70S ribosome it contacts protein S13 of the 30S subunit (bridge B1b), connecting the 2 subunits; this bridge is implicated in subunit movement. Contacts the P site tRNA; the 5S rRNA and some of its associated proteins might help stabilize positioning of ribosome-bound tRNAs.</text>
</comment>
<keyword evidence="5" id="KW-0699">rRNA-binding</keyword>
<evidence type="ECO:0000256" key="1">
    <source>
        <dbReference type="ARBA" id="ARBA00008553"/>
    </source>
</evidence>
<dbReference type="InterPro" id="IPR031310">
    <property type="entry name" value="Ribosomal_uL5_N"/>
</dbReference>
<dbReference type="InterPro" id="IPR022803">
    <property type="entry name" value="Ribosomal_uL5_dom_sf"/>
</dbReference>
<dbReference type="STRING" id="690879.TSACC_23291"/>
<proteinExistence type="inferred from homology"/>
<dbReference type="InterPro" id="IPR020929">
    <property type="entry name" value="Ribosomal_uL5_CS"/>
</dbReference>
<feature type="region of interest" description="Disordered" evidence="7">
    <location>
        <begin position="179"/>
        <end position="204"/>
    </location>
</feature>
<comment type="subunit">
    <text evidence="5">Part of the 50S ribosomal subunit; part of the 5S rRNA/L5/L18/L25 subcomplex. Contacts the 5S rRNA and the P site tRNA. Forms a bridge to the 30S subunit in the 70S ribosome.</text>
</comment>
<keyword evidence="2 5" id="KW-0689">Ribosomal protein</keyword>
<dbReference type="FunCoup" id="A0A146GDX5">
    <property type="interactions" value="621"/>
</dbReference>
<organism evidence="10 11">
    <name type="scientific">Terrimicrobium sacchariphilum</name>
    <dbReference type="NCBI Taxonomy" id="690879"/>
    <lineage>
        <taxon>Bacteria</taxon>
        <taxon>Pseudomonadati</taxon>
        <taxon>Verrucomicrobiota</taxon>
        <taxon>Terrimicrobiia</taxon>
        <taxon>Terrimicrobiales</taxon>
        <taxon>Terrimicrobiaceae</taxon>
        <taxon>Terrimicrobium</taxon>
    </lineage>
</organism>
<dbReference type="NCBIfam" id="NF000585">
    <property type="entry name" value="PRK00010.1"/>
    <property type="match status" value="1"/>
</dbReference>
<evidence type="ECO:0000256" key="2">
    <source>
        <dbReference type="ARBA" id="ARBA00022980"/>
    </source>
</evidence>
<dbReference type="PIRSF" id="PIRSF002161">
    <property type="entry name" value="Ribosomal_L5"/>
    <property type="match status" value="1"/>
</dbReference>
<dbReference type="SUPFAM" id="SSF55282">
    <property type="entry name" value="RL5-like"/>
    <property type="match status" value="1"/>
</dbReference>
<name>A0A146GDX5_TERSA</name>
<evidence type="ECO:0000259" key="9">
    <source>
        <dbReference type="Pfam" id="PF00673"/>
    </source>
</evidence>
<dbReference type="Pfam" id="PF00673">
    <property type="entry name" value="Ribosomal_L5_C"/>
    <property type="match status" value="1"/>
</dbReference>
<dbReference type="AlphaFoldDB" id="A0A146GDX5"/>
<keyword evidence="5" id="KW-0694">RNA-binding</keyword>
<dbReference type="Gene3D" id="3.30.1440.10">
    <property type="match status" value="1"/>
</dbReference>
<evidence type="ECO:0000313" key="11">
    <source>
        <dbReference type="Proteomes" id="UP000076023"/>
    </source>
</evidence>
<dbReference type="GO" id="GO:0003735">
    <property type="term" value="F:structural constituent of ribosome"/>
    <property type="evidence" value="ECO:0007669"/>
    <property type="project" value="InterPro"/>
</dbReference>
<reference evidence="11" key="1">
    <citation type="journal article" date="2017" name="Genome Announc.">
        <title>Draft Genome Sequence of Terrimicrobium sacchariphilum NM-5T, a Facultative Anaerobic Soil Bacterium of the Class Spartobacteria.</title>
        <authorList>
            <person name="Qiu Y.L."/>
            <person name="Tourlousse D.M."/>
            <person name="Matsuura N."/>
            <person name="Ohashi A."/>
            <person name="Sekiguchi Y."/>
        </authorList>
    </citation>
    <scope>NUCLEOTIDE SEQUENCE [LARGE SCALE GENOMIC DNA]</scope>
    <source>
        <strain evidence="11">NM-5</strain>
    </source>
</reference>
<evidence type="ECO:0000256" key="3">
    <source>
        <dbReference type="ARBA" id="ARBA00023274"/>
    </source>
</evidence>
<dbReference type="FunFam" id="3.30.1440.10:FF:000001">
    <property type="entry name" value="50S ribosomal protein L5"/>
    <property type="match status" value="1"/>
</dbReference>
<dbReference type="OrthoDB" id="9806626at2"/>
<dbReference type="Proteomes" id="UP000076023">
    <property type="component" value="Unassembled WGS sequence"/>
</dbReference>
<comment type="similarity">
    <text evidence="1 5 6">Belongs to the universal ribosomal protein uL5 family.</text>
</comment>
<accession>A0A146GDX5</accession>
<sequence length="204" mass="22664">MATQLDPELYTEYKTRVVPALREKHGYKNIHQIPKIEKVVVNSSVGAGADSKEALEIAKSEIALITGQRPVATLSKKSIANFKLRQGQAIGAKVTLRGRTMYEFLERLIKMSLPRIRDFRGVSTKAFDGNGNYTLGVADQSIFPEVELDKIKRNIGFDITIVTTARTNEEAKSLLTELGMPFSDKKKPAPVRKTEEQQEEATAA</sequence>
<dbReference type="GO" id="GO:0000049">
    <property type="term" value="F:tRNA binding"/>
    <property type="evidence" value="ECO:0007669"/>
    <property type="project" value="UniProtKB-UniRule"/>
</dbReference>
<gene>
    <name evidence="5" type="primary">rplE</name>
    <name evidence="10" type="ORF">TSACC_23291</name>
</gene>
<feature type="domain" description="Large ribosomal subunit protein uL5 N-terminal" evidence="8">
    <location>
        <begin position="29"/>
        <end position="85"/>
    </location>
</feature>
<evidence type="ECO:0000259" key="8">
    <source>
        <dbReference type="Pfam" id="PF00281"/>
    </source>
</evidence>
<dbReference type="InterPro" id="IPR002132">
    <property type="entry name" value="Ribosomal_uL5"/>
</dbReference>
<keyword evidence="5" id="KW-0820">tRNA-binding</keyword>
<keyword evidence="11" id="KW-1185">Reference proteome</keyword>
<comment type="caution">
    <text evidence="10">The sequence shown here is derived from an EMBL/GenBank/DDBJ whole genome shotgun (WGS) entry which is preliminary data.</text>
</comment>
<dbReference type="InParanoid" id="A0A146GDX5"/>
<dbReference type="GO" id="GO:0019843">
    <property type="term" value="F:rRNA binding"/>
    <property type="evidence" value="ECO:0007669"/>
    <property type="project" value="UniProtKB-UniRule"/>
</dbReference>
<feature type="compositionally biased region" description="Basic and acidic residues" evidence="7">
    <location>
        <begin position="183"/>
        <end position="196"/>
    </location>
</feature>
<evidence type="ECO:0000256" key="6">
    <source>
        <dbReference type="RuleBase" id="RU003930"/>
    </source>
</evidence>
<dbReference type="PROSITE" id="PS00358">
    <property type="entry name" value="RIBOSOMAL_L5"/>
    <property type="match status" value="1"/>
</dbReference>
<dbReference type="PANTHER" id="PTHR11994">
    <property type="entry name" value="60S RIBOSOMAL PROTEIN L11-RELATED"/>
    <property type="match status" value="1"/>
</dbReference>
<feature type="domain" description="Large ribosomal subunit protein uL5 C-terminal" evidence="9">
    <location>
        <begin position="90"/>
        <end position="182"/>
    </location>
</feature>
<dbReference type="GO" id="GO:1990904">
    <property type="term" value="C:ribonucleoprotein complex"/>
    <property type="evidence" value="ECO:0007669"/>
    <property type="project" value="UniProtKB-KW"/>
</dbReference>
<protein>
    <recommendedName>
        <fullName evidence="4 5">Large ribosomal subunit protein uL5</fullName>
    </recommendedName>
</protein>
<dbReference type="Pfam" id="PF00281">
    <property type="entry name" value="Ribosomal_L5"/>
    <property type="match status" value="1"/>
</dbReference>
<dbReference type="RefSeq" id="WP_075080453.1">
    <property type="nucleotide sequence ID" value="NZ_BDCO01000002.1"/>
</dbReference>
<evidence type="ECO:0000256" key="5">
    <source>
        <dbReference type="HAMAP-Rule" id="MF_01333"/>
    </source>
</evidence>
<dbReference type="GO" id="GO:0006412">
    <property type="term" value="P:translation"/>
    <property type="evidence" value="ECO:0007669"/>
    <property type="project" value="UniProtKB-UniRule"/>
</dbReference>
<keyword evidence="3 5" id="KW-0687">Ribonucleoprotein</keyword>
<dbReference type="EMBL" id="BDCO01000002">
    <property type="protein sequence ID" value="GAT34857.1"/>
    <property type="molecule type" value="Genomic_DNA"/>
</dbReference>
<dbReference type="InterPro" id="IPR020930">
    <property type="entry name" value="Ribosomal_uL5_bac-type"/>
</dbReference>
<dbReference type="GO" id="GO:0005840">
    <property type="term" value="C:ribosome"/>
    <property type="evidence" value="ECO:0007669"/>
    <property type="project" value="UniProtKB-KW"/>
</dbReference>
<evidence type="ECO:0000313" key="10">
    <source>
        <dbReference type="EMBL" id="GAT34857.1"/>
    </source>
</evidence>